<dbReference type="NCBIfam" id="TIGR00696">
    <property type="entry name" value="wecG_tagA_cpsF"/>
    <property type="match status" value="1"/>
</dbReference>
<dbReference type="Proteomes" id="UP000000263">
    <property type="component" value="Chromosome"/>
</dbReference>
<evidence type="ECO:0000313" key="3">
    <source>
        <dbReference type="EMBL" id="ABU59824.1"/>
    </source>
</evidence>
<keyword evidence="4" id="KW-1185">Reference proteome</keyword>
<sequence length="251" mass="27097">MRKRVIILGVAIDDVLMDDALAAVAGFIAEGGPHQIVTVNPEFIMEARRNRAFRRVLAAADLATPDGVGLILAARWCGTPLRGRVTGIALTERIAAAAALHGWSLFLLGAAPGVAERAAAALQRANPGLRIAGCYAGSPHPADEAAIRERILAATPDVLLVAYGHPAQDLWIARNQPIMRVPVAIGVGGTFDELAGVVPRAPALVQRLGLKWLYRLLVQPWRWRRIMTAVPIFLWTVLREGRAFNALHTEE</sequence>
<dbReference type="EMBL" id="CP000804">
    <property type="protein sequence ID" value="ABU59824.1"/>
    <property type="molecule type" value="Genomic_DNA"/>
</dbReference>
<keyword evidence="2 3" id="KW-0808">Transferase</keyword>
<dbReference type="AlphaFoldDB" id="A7NQH8"/>
<keyword evidence="1 3" id="KW-0328">Glycosyltransferase</keyword>
<reference evidence="3 4" key="1">
    <citation type="submission" date="2007-08" db="EMBL/GenBank/DDBJ databases">
        <title>Complete sequence of Roseiflexus castenholzii DSM 13941.</title>
        <authorList>
            <consortium name="US DOE Joint Genome Institute"/>
            <person name="Copeland A."/>
            <person name="Lucas S."/>
            <person name="Lapidus A."/>
            <person name="Barry K."/>
            <person name="Glavina del Rio T."/>
            <person name="Dalin E."/>
            <person name="Tice H."/>
            <person name="Pitluck S."/>
            <person name="Thompson L.S."/>
            <person name="Brettin T."/>
            <person name="Bruce D."/>
            <person name="Detter J.C."/>
            <person name="Han C."/>
            <person name="Tapia R."/>
            <person name="Schmutz J."/>
            <person name="Larimer F."/>
            <person name="Land M."/>
            <person name="Hauser L."/>
            <person name="Kyrpides N."/>
            <person name="Mikhailova N."/>
            <person name="Bryant D.A."/>
            <person name="Hanada S."/>
            <person name="Tsukatani Y."/>
            <person name="Richardson P."/>
        </authorList>
    </citation>
    <scope>NUCLEOTIDE SEQUENCE [LARGE SCALE GENOMIC DNA]</scope>
    <source>
        <strain evidence="4">DSM 13941 / HLO8</strain>
    </source>
</reference>
<dbReference type="RefSeq" id="WP_012122247.1">
    <property type="nucleotide sequence ID" value="NC_009767.1"/>
</dbReference>
<dbReference type="PANTHER" id="PTHR34136:SF1">
    <property type="entry name" value="UDP-N-ACETYL-D-MANNOSAMINURONIC ACID TRANSFERASE"/>
    <property type="match status" value="1"/>
</dbReference>
<dbReference type="HOGENOM" id="CLU_063203_3_1_0"/>
<organism evidence="3 4">
    <name type="scientific">Roseiflexus castenholzii (strain DSM 13941 / HLO8)</name>
    <dbReference type="NCBI Taxonomy" id="383372"/>
    <lineage>
        <taxon>Bacteria</taxon>
        <taxon>Bacillati</taxon>
        <taxon>Chloroflexota</taxon>
        <taxon>Chloroflexia</taxon>
        <taxon>Chloroflexales</taxon>
        <taxon>Roseiflexineae</taxon>
        <taxon>Roseiflexaceae</taxon>
        <taxon>Roseiflexus</taxon>
    </lineage>
</organism>
<dbReference type="OrthoDB" id="9771846at2"/>
<dbReference type="EC" id="2.4.1.187" evidence="3"/>
<evidence type="ECO:0000256" key="1">
    <source>
        <dbReference type="ARBA" id="ARBA00022676"/>
    </source>
</evidence>
<accession>A7NQH8</accession>
<dbReference type="KEGG" id="rca:Rcas_3785"/>
<proteinExistence type="predicted"/>
<gene>
    <name evidence="3" type="ordered locus">Rcas_3785</name>
</gene>
<dbReference type="CAZy" id="GT26">
    <property type="family name" value="Glycosyltransferase Family 26"/>
</dbReference>
<name>A7NQH8_ROSCS</name>
<dbReference type="CDD" id="cd06533">
    <property type="entry name" value="Glyco_transf_WecG_TagA"/>
    <property type="match status" value="1"/>
</dbReference>
<dbReference type="GO" id="GO:0047244">
    <property type="term" value="F:N-acetylglucosaminyldiphosphoundecaprenol N-acetyl-beta-D-mannosaminyltransferase activity"/>
    <property type="evidence" value="ECO:0007669"/>
    <property type="project" value="UniProtKB-EC"/>
</dbReference>
<dbReference type="eggNOG" id="COG1922">
    <property type="taxonomic scope" value="Bacteria"/>
</dbReference>
<dbReference type="STRING" id="383372.Rcas_3785"/>
<dbReference type="PANTHER" id="PTHR34136">
    <property type="match status" value="1"/>
</dbReference>
<protein>
    <submittedName>
        <fullName evidence="3">Glycosyl transferase, WecB/TagA/CpsF family</fullName>
        <ecNumber evidence="3">2.4.1.187</ecNumber>
    </submittedName>
</protein>
<dbReference type="InterPro" id="IPR004629">
    <property type="entry name" value="WecG_TagA_CpsF"/>
</dbReference>
<evidence type="ECO:0000256" key="2">
    <source>
        <dbReference type="ARBA" id="ARBA00022679"/>
    </source>
</evidence>
<evidence type="ECO:0000313" key="4">
    <source>
        <dbReference type="Proteomes" id="UP000000263"/>
    </source>
</evidence>
<dbReference type="Pfam" id="PF03808">
    <property type="entry name" value="Glyco_tran_WecG"/>
    <property type="match status" value="1"/>
</dbReference>